<dbReference type="AlphaFoldDB" id="A0AAD2D6L3"/>
<protein>
    <submittedName>
        <fullName evidence="2">Uncharacterized protein</fullName>
    </submittedName>
</protein>
<evidence type="ECO:0000313" key="3">
    <source>
        <dbReference type="Proteomes" id="UP001295684"/>
    </source>
</evidence>
<feature type="region of interest" description="Disordered" evidence="1">
    <location>
        <begin position="292"/>
        <end position="323"/>
    </location>
</feature>
<feature type="compositionally biased region" description="Low complexity" evidence="1">
    <location>
        <begin position="370"/>
        <end position="383"/>
    </location>
</feature>
<feature type="compositionally biased region" description="Basic residues" evidence="1">
    <location>
        <begin position="387"/>
        <end position="400"/>
    </location>
</feature>
<feature type="region of interest" description="Disordered" evidence="1">
    <location>
        <begin position="336"/>
        <end position="401"/>
    </location>
</feature>
<feature type="region of interest" description="Disordered" evidence="1">
    <location>
        <begin position="530"/>
        <end position="577"/>
    </location>
</feature>
<feature type="compositionally biased region" description="Basic residues" evidence="1">
    <location>
        <begin position="554"/>
        <end position="563"/>
    </location>
</feature>
<keyword evidence="3" id="KW-1185">Reference proteome</keyword>
<dbReference type="Proteomes" id="UP001295684">
    <property type="component" value="Unassembled WGS sequence"/>
</dbReference>
<dbReference type="EMBL" id="CAMPGE010025406">
    <property type="protein sequence ID" value="CAI2383164.1"/>
    <property type="molecule type" value="Genomic_DNA"/>
</dbReference>
<evidence type="ECO:0000256" key="1">
    <source>
        <dbReference type="SAM" id="MobiDB-lite"/>
    </source>
</evidence>
<comment type="caution">
    <text evidence="2">The sequence shown here is derived from an EMBL/GenBank/DDBJ whole genome shotgun (WGS) entry which is preliminary data.</text>
</comment>
<evidence type="ECO:0000313" key="2">
    <source>
        <dbReference type="EMBL" id="CAI2383164.1"/>
    </source>
</evidence>
<gene>
    <name evidence="2" type="ORF">ECRASSUSDP1_LOCUS24657</name>
</gene>
<reference evidence="2" key="1">
    <citation type="submission" date="2023-07" db="EMBL/GenBank/DDBJ databases">
        <authorList>
            <consortium name="AG Swart"/>
            <person name="Singh M."/>
            <person name="Singh A."/>
            <person name="Seah K."/>
            <person name="Emmerich C."/>
        </authorList>
    </citation>
    <scope>NUCLEOTIDE SEQUENCE</scope>
    <source>
        <strain evidence="2">DP1</strain>
    </source>
</reference>
<proteinExistence type="predicted"/>
<organism evidence="2 3">
    <name type="scientific">Euplotes crassus</name>
    <dbReference type="NCBI Taxonomy" id="5936"/>
    <lineage>
        <taxon>Eukaryota</taxon>
        <taxon>Sar</taxon>
        <taxon>Alveolata</taxon>
        <taxon>Ciliophora</taxon>
        <taxon>Intramacronucleata</taxon>
        <taxon>Spirotrichea</taxon>
        <taxon>Hypotrichia</taxon>
        <taxon>Euplotida</taxon>
        <taxon>Euplotidae</taxon>
        <taxon>Moneuplotes</taxon>
    </lineage>
</organism>
<name>A0AAD2D6L3_EUPCR</name>
<accession>A0AAD2D6L3</accession>
<sequence>MNSYNYGGSKEAIFHDEGSLIKNNCKESITKIEKTLRGDKNALPFSDGMFTNFNGSNNKQGGNLWKEILNFTQGRSKSYAISSYIISKKCKEEIRKLIRLFKASTDLILQDYEVFKRYIYEKKIIPMANRSDGNIEEDETYQMFIKLANNYDFYLKMKEEFHCKLNKKSPTKQWQKAIVPEKVLHKAKEKSKSKKKVLVPVKNSKNHICEISQYILKEKSKPRGISSFDIRIHTDQKDKKRKSRYNKKLKFRMSTVVKDFIQSDTYKILIEKRKYVNQGSKSKEDVCDFDNKTVDNEEDSKDNEASLGNTQKKPSPFRDKRGGIIFRTSTLQIKEGAPSVNVTPPPKGYNMPGLDSFQKKFGMQEESNFDSKSSTNSVSDSESPQTKRSKEKVHKKKILSRTRAEKQKLNFFVHKAPKLNMLEKRKMMRNKKTSTLAPLNTQFACKFNAHKKSYANKRDTFSDRSPMSPDALRSMNRTRISKLRSSRMVIVQNEGKKNPRKTYITPNRRSKLPTNISIPLGTISESKNPAYPKTSLLSPNKIPHYSKYASPVPARRKSKRPKRNLSNTPFFYPKSLS</sequence>